<dbReference type="SUPFAM" id="SSF53383">
    <property type="entry name" value="PLP-dependent transferases"/>
    <property type="match status" value="1"/>
</dbReference>
<sequence>MSLRQVYFDNAATTPVLPEVITRMSEVLSKQFGNPSSTHAFGRSAKSVIELCRKNIAKRLNVHPSEIIFTSGGTEADNLILRGCVRDLGVRVIITSPIEHHAVLHTVEALAKEYTIEIRYVKLSETGAVDLQDLRNLLLEYPEEKVLVSLMHVNNEVGNILSIKRVGRICKQYGAYFHSDTVQTIGHYPLDLEEIQVDFITASAHKFHGPKGVGFAYIRRGNALHSSLYGGEQEKGLRAGTESVHDIAGMEVAFNQAYEKLNERTAYLQDLKVYFIAQIKVHFPEAIFNGRCTDMQRSSYCIINVGFPSLKDKNDTLLFLLDMKGVACSKGSACQSGSVQTSHVLKTILPEEQLKYPSLRFSLSTFNTQEEVDFTIKMLKEIELS</sequence>
<dbReference type="AlphaFoldDB" id="A0AAX2H0T9"/>
<comment type="catalytic activity">
    <reaction evidence="9">
        <text>(sulfur carrier)-H + L-cysteine = (sulfur carrier)-SH + L-alanine</text>
        <dbReference type="Rhea" id="RHEA:43892"/>
        <dbReference type="Rhea" id="RHEA-COMP:14737"/>
        <dbReference type="Rhea" id="RHEA-COMP:14739"/>
        <dbReference type="ChEBI" id="CHEBI:29917"/>
        <dbReference type="ChEBI" id="CHEBI:35235"/>
        <dbReference type="ChEBI" id="CHEBI:57972"/>
        <dbReference type="ChEBI" id="CHEBI:64428"/>
        <dbReference type="EC" id="2.8.1.7"/>
    </reaction>
</comment>
<dbReference type="InterPro" id="IPR015421">
    <property type="entry name" value="PyrdxlP-dep_Trfase_major"/>
</dbReference>
<keyword evidence="5" id="KW-0479">Metal-binding</keyword>
<evidence type="ECO:0000256" key="8">
    <source>
        <dbReference type="ARBA" id="ARBA00023014"/>
    </source>
</evidence>
<keyword evidence="6" id="KW-0663">Pyridoxal phosphate</keyword>
<feature type="domain" description="Aminotransferase class V" evidence="11">
    <location>
        <begin position="6"/>
        <end position="373"/>
    </location>
</feature>
<dbReference type="EMBL" id="LT906449">
    <property type="protein sequence ID" value="SNV16191.1"/>
    <property type="molecule type" value="Genomic_DNA"/>
</dbReference>
<evidence type="ECO:0000256" key="2">
    <source>
        <dbReference type="ARBA" id="ARBA00006490"/>
    </source>
</evidence>
<evidence type="ECO:0000256" key="1">
    <source>
        <dbReference type="ARBA" id="ARBA00001933"/>
    </source>
</evidence>
<reference evidence="13 15" key="2">
    <citation type="submission" date="2017-06" db="EMBL/GenBank/DDBJ databases">
        <authorList>
            <consortium name="Pathogen Informatics"/>
        </authorList>
    </citation>
    <scope>NUCLEOTIDE SEQUENCE [LARGE SCALE GENOMIC DNA]</scope>
    <source>
        <strain evidence="13 15">NCTC12947</strain>
    </source>
</reference>
<keyword evidence="14" id="KW-1185">Reference proteome</keyword>
<dbReference type="InterPro" id="IPR015424">
    <property type="entry name" value="PyrdxlP-dep_Trfase"/>
</dbReference>
<accession>A0AAX2H0T9</accession>
<dbReference type="Gene3D" id="3.90.1150.10">
    <property type="entry name" value="Aspartate Aminotransferase, domain 1"/>
    <property type="match status" value="1"/>
</dbReference>
<protein>
    <recommendedName>
        <fullName evidence="3">cysteine desulfurase</fullName>
        <ecNumber evidence="3">2.8.1.7</ecNumber>
    </recommendedName>
</protein>
<evidence type="ECO:0000256" key="5">
    <source>
        <dbReference type="ARBA" id="ARBA00022723"/>
    </source>
</evidence>
<evidence type="ECO:0000313" key="15">
    <source>
        <dbReference type="Proteomes" id="UP000215539"/>
    </source>
</evidence>
<dbReference type="EMBL" id="CP014227">
    <property type="protein sequence ID" value="AMD85727.1"/>
    <property type="molecule type" value="Genomic_DNA"/>
</dbReference>
<proteinExistence type="inferred from homology"/>
<reference evidence="12 14" key="1">
    <citation type="submission" date="2016-02" db="EMBL/GenBank/DDBJ databases">
        <authorList>
            <person name="Holder M.E."/>
            <person name="Ajami N.J."/>
            <person name="Petrosino J.F."/>
        </authorList>
    </citation>
    <scope>NUCLEOTIDE SEQUENCE [LARGE SCALE GENOMIC DNA]</scope>
    <source>
        <strain evidence="12 14">CCUG 32990</strain>
    </source>
</reference>
<evidence type="ECO:0000256" key="9">
    <source>
        <dbReference type="ARBA" id="ARBA00050776"/>
    </source>
</evidence>
<dbReference type="Proteomes" id="UP000065822">
    <property type="component" value="Chromosome"/>
</dbReference>
<keyword evidence="4 13" id="KW-0808">Transferase</keyword>
<dbReference type="InterPro" id="IPR000192">
    <property type="entry name" value="Aminotrans_V_dom"/>
</dbReference>
<evidence type="ECO:0000313" key="12">
    <source>
        <dbReference type="EMBL" id="AMD85727.1"/>
    </source>
</evidence>
<comment type="similarity">
    <text evidence="2">Belongs to the class-V pyridoxal-phosphate-dependent aminotransferase family. NifS/IscS subfamily.</text>
</comment>
<evidence type="ECO:0000259" key="11">
    <source>
        <dbReference type="Pfam" id="PF00266"/>
    </source>
</evidence>
<evidence type="ECO:0000256" key="10">
    <source>
        <dbReference type="RuleBase" id="RU004504"/>
    </source>
</evidence>
<dbReference type="GO" id="GO:0051536">
    <property type="term" value="F:iron-sulfur cluster binding"/>
    <property type="evidence" value="ECO:0007669"/>
    <property type="project" value="UniProtKB-KW"/>
</dbReference>
<dbReference type="InterPro" id="IPR015422">
    <property type="entry name" value="PyrdxlP-dep_Trfase_small"/>
</dbReference>
<dbReference type="PANTHER" id="PTHR11601">
    <property type="entry name" value="CYSTEINE DESULFURYLASE FAMILY MEMBER"/>
    <property type="match status" value="1"/>
</dbReference>
<gene>
    <name evidence="13" type="primary">iscS</name>
    <name evidence="12" type="ORF">AXF12_09510</name>
    <name evidence="13" type="ORF">SAMEA44541418_02259</name>
</gene>
<evidence type="ECO:0000313" key="14">
    <source>
        <dbReference type="Proteomes" id="UP000065822"/>
    </source>
</evidence>
<keyword evidence="7" id="KW-0408">Iron</keyword>
<dbReference type="RefSeq" id="WP_066430598.1">
    <property type="nucleotide sequence ID" value="NZ_CP014227.1"/>
</dbReference>
<dbReference type="InterPro" id="IPR016454">
    <property type="entry name" value="Cysteine_dSase"/>
</dbReference>
<evidence type="ECO:0000256" key="6">
    <source>
        <dbReference type="ARBA" id="ARBA00022898"/>
    </source>
</evidence>
<dbReference type="KEGG" id="chg:AXF12_09510"/>
<dbReference type="PROSITE" id="PS00595">
    <property type="entry name" value="AA_TRANSFER_CLASS_5"/>
    <property type="match status" value="1"/>
</dbReference>
<dbReference type="PIRSF" id="PIRSF005572">
    <property type="entry name" value="NifS"/>
    <property type="match status" value="1"/>
</dbReference>
<evidence type="ECO:0000256" key="4">
    <source>
        <dbReference type="ARBA" id="ARBA00022679"/>
    </source>
</evidence>
<dbReference type="Pfam" id="PF00266">
    <property type="entry name" value="Aminotran_5"/>
    <property type="match status" value="1"/>
</dbReference>
<dbReference type="PANTHER" id="PTHR11601:SF34">
    <property type="entry name" value="CYSTEINE DESULFURASE"/>
    <property type="match status" value="1"/>
</dbReference>
<dbReference type="Gene3D" id="3.40.640.10">
    <property type="entry name" value="Type I PLP-dependent aspartate aminotransferase-like (Major domain)"/>
    <property type="match status" value="1"/>
</dbReference>
<dbReference type="GO" id="GO:0031071">
    <property type="term" value="F:cysteine desulfurase activity"/>
    <property type="evidence" value="ECO:0007669"/>
    <property type="project" value="UniProtKB-EC"/>
</dbReference>
<dbReference type="Proteomes" id="UP000215539">
    <property type="component" value="Chromosome 1"/>
</dbReference>
<dbReference type="InterPro" id="IPR020578">
    <property type="entry name" value="Aminotrans_V_PyrdxlP_BS"/>
</dbReference>
<dbReference type="GO" id="GO:0046872">
    <property type="term" value="F:metal ion binding"/>
    <property type="evidence" value="ECO:0007669"/>
    <property type="project" value="UniProtKB-KW"/>
</dbReference>
<keyword evidence="8" id="KW-0411">Iron-sulfur</keyword>
<dbReference type="Gene3D" id="1.10.260.50">
    <property type="match status" value="1"/>
</dbReference>
<dbReference type="EC" id="2.8.1.7" evidence="3"/>
<comment type="cofactor">
    <cofactor evidence="1 10">
        <name>pyridoxal 5'-phosphate</name>
        <dbReference type="ChEBI" id="CHEBI:597326"/>
    </cofactor>
</comment>
<evidence type="ECO:0000313" key="13">
    <source>
        <dbReference type="EMBL" id="SNV16191.1"/>
    </source>
</evidence>
<name>A0AAX2H0T9_9FLAO</name>
<organism evidence="13 15">
    <name type="scientific">Capnocytophaga haemolytica</name>
    <dbReference type="NCBI Taxonomy" id="45243"/>
    <lineage>
        <taxon>Bacteria</taxon>
        <taxon>Pseudomonadati</taxon>
        <taxon>Bacteroidota</taxon>
        <taxon>Flavobacteriia</taxon>
        <taxon>Flavobacteriales</taxon>
        <taxon>Flavobacteriaceae</taxon>
        <taxon>Capnocytophaga</taxon>
    </lineage>
</organism>
<evidence type="ECO:0000256" key="7">
    <source>
        <dbReference type="ARBA" id="ARBA00023004"/>
    </source>
</evidence>
<evidence type="ECO:0000256" key="3">
    <source>
        <dbReference type="ARBA" id="ARBA00012239"/>
    </source>
</evidence>